<name>A0A2Z5TRX3_9STRE</name>
<dbReference type="Proteomes" id="UP000269331">
    <property type="component" value="Chromosome"/>
</dbReference>
<feature type="transmembrane region" description="Helical" evidence="1">
    <location>
        <begin position="16"/>
        <end position="36"/>
    </location>
</feature>
<reference evidence="2 3" key="1">
    <citation type="journal article" date="2018" name="Genome Biol. Evol.">
        <title>Complete Genome Sequence of Streptococcus ruminantium sp. nov. GUT-187T (=DSM 104980T =JCM 31869T), the Type Strain of S. ruminantium, and Comparison with Genome Sequences of Streptococcus suis Strains.</title>
        <authorList>
            <person name="Tohya M."/>
            <person name="Sekizaki T."/>
            <person name="Miyoshi-Akiyama T."/>
        </authorList>
    </citation>
    <scope>NUCLEOTIDE SEQUENCE [LARGE SCALE GENOMIC DNA]</scope>
    <source>
        <strain evidence="2 3">GUT187T</strain>
    </source>
</reference>
<keyword evidence="1" id="KW-1133">Transmembrane helix</keyword>
<gene>
    <name evidence="2" type="ORF">SR187_7410</name>
</gene>
<protein>
    <submittedName>
        <fullName evidence="2">Uncharacterized protein</fullName>
    </submittedName>
</protein>
<dbReference type="AlphaFoldDB" id="A0A2Z5TRX3"/>
<evidence type="ECO:0000256" key="1">
    <source>
        <dbReference type="SAM" id="Phobius"/>
    </source>
</evidence>
<keyword evidence="1" id="KW-0472">Membrane</keyword>
<accession>A0A2Z5TRX3</accession>
<keyword evidence="1" id="KW-0812">Transmembrane</keyword>
<dbReference type="EMBL" id="AP018400">
    <property type="protein sequence ID" value="BBA93085.1"/>
    <property type="molecule type" value="Genomic_DNA"/>
</dbReference>
<sequence>MVQTVKPNFCFEKAKFFPAFIVHPMTFSSFYLLYLIPLSI</sequence>
<dbReference type="KEGG" id="srq:SR187_7410"/>
<evidence type="ECO:0000313" key="3">
    <source>
        <dbReference type="Proteomes" id="UP000269331"/>
    </source>
</evidence>
<organism evidence="2 3">
    <name type="scientific">Streptococcus ruminantium</name>
    <dbReference type="NCBI Taxonomy" id="1917441"/>
    <lineage>
        <taxon>Bacteria</taxon>
        <taxon>Bacillati</taxon>
        <taxon>Bacillota</taxon>
        <taxon>Bacilli</taxon>
        <taxon>Lactobacillales</taxon>
        <taxon>Streptococcaceae</taxon>
        <taxon>Streptococcus</taxon>
    </lineage>
</organism>
<evidence type="ECO:0000313" key="2">
    <source>
        <dbReference type="EMBL" id="BBA93085.1"/>
    </source>
</evidence>
<proteinExistence type="predicted"/>